<sequence>PHSTLEISRKRGTEKGNYLYFKKLICCHQGLSTDTKNLIYPRLVLTKQTVLSFLLKWQVPGFSFKGMRAY</sequence>
<proteinExistence type="predicted"/>
<dbReference type="Ensembl" id="ENSACUT00000019719.1">
    <property type="protein sequence ID" value="ENSACUP00000018497.1"/>
    <property type="gene ID" value="ENSACUG00000012394.1"/>
</dbReference>
<evidence type="ECO:0000313" key="2">
    <source>
        <dbReference type="Proteomes" id="UP000472269"/>
    </source>
</evidence>
<reference evidence="1" key="1">
    <citation type="submission" date="2025-08" db="UniProtKB">
        <authorList>
            <consortium name="Ensembl"/>
        </authorList>
    </citation>
    <scope>IDENTIFICATION</scope>
</reference>
<accession>A0A663N456</accession>
<protein>
    <submittedName>
        <fullName evidence="1">Uncharacterized protein</fullName>
    </submittedName>
</protein>
<evidence type="ECO:0000313" key="1">
    <source>
        <dbReference type="Ensembl" id="ENSACUP00000018497.1"/>
    </source>
</evidence>
<dbReference type="Proteomes" id="UP000472269">
    <property type="component" value="Unplaced"/>
</dbReference>
<reference evidence="1" key="2">
    <citation type="submission" date="2025-09" db="UniProtKB">
        <authorList>
            <consortium name="Ensembl"/>
        </authorList>
    </citation>
    <scope>IDENTIFICATION</scope>
</reference>
<keyword evidence="2" id="KW-1185">Reference proteome</keyword>
<name>A0A663N456_ATHCN</name>
<organism evidence="1 2">
    <name type="scientific">Athene cunicularia</name>
    <name type="common">Burrowing owl</name>
    <name type="synonym">Speotyto cunicularia</name>
    <dbReference type="NCBI Taxonomy" id="194338"/>
    <lineage>
        <taxon>Eukaryota</taxon>
        <taxon>Metazoa</taxon>
        <taxon>Chordata</taxon>
        <taxon>Craniata</taxon>
        <taxon>Vertebrata</taxon>
        <taxon>Euteleostomi</taxon>
        <taxon>Archelosauria</taxon>
        <taxon>Archosauria</taxon>
        <taxon>Dinosauria</taxon>
        <taxon>Saurischia</taxon>
        <taxon>Theropoda</taxon>
        <taxon>Coelurosauria</taxon>
        <taxon>Aves</taxon>
        <taxon>Neognathae</taxon>
        <taxon>Neoaves</taxon>
        <taxon>Telluraves</taxon>
        <taxon>Strigiformes</taxon>
        <taxon>Strigidae</taxon>
        <taxon>Athene</taxon>
    </lineage>
</organism>
<dbReference type="AlphaFoldDB" id="A0A663N456"/>